<dbReference type="RefSeq" id="WP_093450835.1">
    <property type="nucleotide sequence ID" value="NZ_FNZG01000002.1"/>
</dbReference>
<dbReference type="GO" id="GO:0008410">
    <property type="term" value="F:CoA-transferase activity"/>
    <property type="evidence" value="ECO:0007669"/>
    <property type="project" value="TreeGrafter"/>
</dbReference>
<dbReference type="OrthoDB" id="7208981at2"/>
<dbReference type="PANTHER" id="PTHR48207:SF3">
    <property type="entry name" value="SUCCINATE--HYDROXYMETHYLGLUTARATE COA-TRANSFERASE"/>
    <property type="match status" value="1"/>
</dbReference>
<dbReference type="PANTHER" id="PTHR48207">
    <property type="entry name" value="SUCCINATE--HYDROXYMETHYLGLUTARATE COA-TRANSFERASE"/>
    <property type="match status" value="1"/>
</dbReference>
<accession>A0A1I1J2A3</accession>
<dbReference type="Pfam" id="PF02515">
    <property type="entry name" value="CoA_transf_3"/>
    <property type="match status" value="1"/>
</dbReference>
<dbReference type="InterPro" id="IPR050483">
    <property type="entry name" value="CoA-transferase_III_domain"/>
</dbReference>
<dbReference type="Gene3D" id="3.30.1540.10">
    <property type="entry name" value="formyl-coa transferase, domain 3"/>
    <property type="match status" value="1"/>
</dbReference>
<sequence>MAKDLDGLLVVSIEQAVAAPYLTGRLAEAGARVLKIERAEGDFARAYDHLVHGESAYFVWLNRGKESVCLDLREDADRKVFEGALEKADVFVQNLAPGAIDRLGYAPEDLRRKHPRLITVSISGYGDEGPYAKLKAYDLLVQAESGLSSITGNPAGSARVGVSVCDIACGMTAHQAVLQALIARGITGKGRHISVSLFHALADWMNVPYLQYAYGGKEPARAGLSHPTIAPYGAFPGSDGKLVLLSIQNEREWVKFCDGVLERPEIATDPRFDSNSNRVANRAVLDDLIAGIFAASPRDALSEKMHQVGIANGRVSTMEDLAAHPQNRYVEVDTPSGPVRLLSPGAVVDGALPEFGPVPALGAHTDAVRAEFTATPSSD</sequence>
<dbReference type="AlphaFoldDB" id="A0A1I1J2A3"/>
<dbReference type="STRING" id="517719.SAMN05421762_0875"/>
<dbReference type="SUPFAM" id="SSF89796">
    <property type="entry name" value="CoA-transferase family III (CaiB/BaiF)"/>
    <property type="match status" value="1"/>
</dbReference>
<evidence type="ECO:0000313" key="2">
    <source>
        <dbReference type="EMBL" id="SFC42729.1"/>
    </source>
</evidence>
<keyword evidence="1 2" id="KW-0808">Transferase</keyword>
<dbReference type="InterPro" id="IPR023606">
    <property type="entry name" value="CoA-Trfase_III_dom_1_sf"/>
</dbReference>
<dbReference type="EMBL" id="FOLX01000001">
    <property type="protein sequence ID" value="SFC42729.1"/>
    <property type="molecule type" value="Genomic_DNA"/>
</dbReference>
<gene>
    <name evidence="2" type="ORF">SAMN05421762_0875</name>
</gene>
<organism evidence="2 3">
    <name type="scientific">Pseudooceanicola nitratireducens</name>
    <dbReference type="NCBI Taxonomy" id="517719"/>
    <lineage>
        <taxon>Bacteria</taxon>
        <taxon>Pseudomonadati</taxon>
        <taxon>Pseudomonadota</taxon>
        <taxon>Alphaproteobacteria</taxon>
        <taxon>Rhodobacterales</taxon>
        <taxon>Paracoccaceae</taxon>
        <taxon>Pseudooceanicola</taxon>
    </lineage>
</organism>
<dbReference type="InterPro" id="IPR044855">
    <property type="entry name" value="CoA-Trfase_III_dom3_sf"/>
</dbReference>
<reference evidence="2 3" key="1">
    <citation type="submission" date="2016-10" db="EMBL/GenBank/DDBJ databases">
        <authorList>
            <person name="de Groot N.N."/>
        </authorList>
    </citation>
    <scope>NUCLEOTIDE SEQUENCE [LARGE SCALE GENOMIC DNA]</scope>
    <source>
        <strain evidence="2 3">DSM 29619</strain>
    </source>
</reference>
<protein>
    <submittedName>
        <fullName evidence="2">Crotonobetainyl-CoA:carnitine CoA-transferase CaiB</fullName>
    </submittedName>
</protein>
<dbReference type="InterPro" id="IPR003673">
    <property type="entry name" value="CoA-Trfase_fam_III"/>
</dbReference>
<keyword evidence="3" id="KW-1185">Reference proteome</keyword>
<dbReference type="Gene3D" id="3.40.50.10540">
    <property type="entry name" value="Crotonobetainyl-coa:carnitine coa-transferase, domain 1"/>
    <property type="match status" value="1"/>
</dbReference>
<proteinExistence type="predicted"/>
<evidence type="ECO:0000256" key="1">
    <source>
        <dbReference type="ARBA" id="ARBA00022679"/>
    </source>
</evidence>
<evidence type="ECO:0000313" key="3">
    <source>
        <dbReference type="Proteomes" id="UP000231644"/>
    </source>
</evidence>
<name>A0A1I1J2A3_9RHOB</name>
<dbReference type="Proteomes" id="UP000231644">
    <property type="component" value="Unassembled WGS sequence"/>
</dbReference>